<dbReference type="EMBL" id="CP106793">
    <property type="protein sequence ID" value="UXY18481.1"/>
    <property type="molecule type" value="Genomic_DNA"/>
</dbReference>
<gene>
    <name evidence="2" type="ORF">N8I84_06915</name>
</gene>
<evidence type="ECO:0000313" key="2">
    <source>
        <dbReference type="EMBL" id="UXY18481.1"/>
    </source>
</evidence>
<dbReference type="RefSeq" id="WP_200422102.1">
    <property type="nucleotide sequence ID" value="NZ_CP106793.1"/>
</dbReference>
<protein>
    <submittedName>
        <fullName evidence="2">DUF397 domain-containing protein</fullName>
    </submittedName>
</protein>
<sequence>MSAPHIPSSTCLDGVRWLRSSRSTGMNNCVETARPGPGPWAGRVAVRDSKKVTGPALTFSPEAWKEFLKGLN</sequence>
<reference evidence="2" key="1">
    <citation type="submission" date="2022-10" db="EMBL/GenBank/DDBJ databases">
        <authorList>
            <person name="Mo P."/>
        </authorList>
    </citation>
    <scope>NUCLEOTIDE SEQUENCE</scope>
    <source>
        <strain evidence="2">HUAS 13-4</strain>
    </source>
</reference>
<keyword evidence="3" id="KW-1185">Reference proteome</keyword>
<name>A0ABY6DVU1_9ACTN</name>
<evidence type="ECO:0000313" key="3">
    <source>
        <dbReference type="Proteomes" id="UP001061298"/>
    </source>
</evidence>
<dbReference type="Pfam" id="PF04149">
    <property type="entry name" value="DUF397"/>
    <property type="match status" value="1"/>
</dbReference>
<proteinExistence type="predicted"/>
<feature type="domain" description="DUF397" evidence="1">
    <location>
        <begin position="16"/>
        <end position="71"/>
    </location>
</feature>
<organism evidence="2 3">
    <name type="scientific">Streptomyces cynarae</name>
    <dbReference type="NCBI Taxonomy" id="2981134"/>
    <lineage>
        <taxon>Bacteria</taxon>
        <taxon>Bacillati</taxon>
        <taxon>Actinomycetota</taxon>
        <taxon>Actinomycetes</taxon>
        <taxon>Kitasatosporales</taxon>
        <taxon>Streptomycetaceae</taxon>
        <taxon>Streptomyces</taxon>
    </lineage>
</organism>
<dbReference type="InterPro" id="IPR007278">
    <property type="entry name" value="DUF397"/>
</dbReference>
<accession>A0ABY6DVU1</accession>
<evidence type="ECO:0000259" key="1">
    <source>
        <dbReference type="Pfam" id="PF04149"/>
    </source>
</evidence>
<dbReference type="Proteomes" id="UP001061298">
    <property type="component" value="Chromosome"/>
</dbReference>